<evidence type="ECO:0000313" key="1">
    <source>
        <dbReference type="EMBL" id="AFZ71118.1"/>
    </source>
</evidence>
<gene>
    <name evidence="1" type="ordered locus">Calag_1411</name>
</gene>
<dbReference type="InParanoid" id="L0AB51"/>
<dbReference type="Proteomes" id="UP000010469">
    <property type="component" value="Chromosome"/>
</dbReference>
<dbReference type="RefSeq" id="WP_015233015.1">
    <property type="nucleotide sequence ID" value="NC_019791.1"/>
</dbReference>
<dbReference type="AlphaFoldDB" id="L0AB51"/>
<dbReference type="STRING" id="1056495.Calag_1411"/>
<dbReference type="EMBL" id="CP003378">
    <property type="protein sequence ID" value="AFZ71118.1"/>
    <property type="molecule type" value="Genomic_DNA"/>
</dbReference>
<organism evidence="1 2">
    <name type="scientific">Caldisphaera lagunensis (strain DSM 15908 / JCM 11604 / ANMR 0165 / IC-154)</name>
    <dbReference type="NCBI Taxonomy" id="1056495"/>
    <lineage>
        <taxon>Archaea</taxon>
        <taxon>Thermoproteota</taxon>
        <taxon>Thermoprotei</taxon>
        <taxon>Acidilobales</taxon>
        <taxon>Caldisphaeraceae</taxon>
        <taxon>Caldisphaera</taxon>
    </lineage>
</organism>
<dbReference type="HOGENOM" id="CLU_2406192_0_0_2"/>
<dbReference type="GeneID" id="14212671"/>
<accession>L0AB51</accession>
<dbReference type="KEGG" id="clg:Calag_1411"/>
<protein>
    <submittedName>
        <fullName evidence="1">Uncharacterized protein</fullName>
    </submittedName>
</protein>
<evidence type="ECO:0000313" key="2">
    <source>
        <dbReference type="Proteomes" id="UP000010469"/>
    </source>
</evidence>
<keyword evidence="2" id="KW-1185">Reference proteome</keyword>
<dbReference type="OrthoDB" id="45925at2157"/>
<name>L0AB51_CALLD</name>
<proteinExistence type="predicted"/>
<dbReference type="eggNOG" id="arCOG07192">
    <property type="taxonomic scope" value="Archaea"/>
</dbReference>
<reference evidence="2" key="1">
    <citation type="submission" date="2012-03" db="EMBL/GenBank/DDBJ databases">
        <title>Complete genome of Caldisphaera lagunensis DSM 15908.</title>
        <authorList>
            <person name="Lucas S."/>
            <person name="Copeland A."/>
            <person name="Lapidus A."/>
            <person name="Glavina del Rio T."/>
            <person name="Dalin E."/>
            <person name="Tice H."/>
            <person name="Bruce D."/>
            <person name="Goodwin L."/>
            <person name="Pitluck S."/>
            <person name="Peters L."/>
            <person name="Mikhailova N."/>
            <person name="Teshima H."/>
            <person name="Kyrpides N."/>
            <person name="Mavromatis K."/>
            <person name="Ivanova N."/>
            <person name="Brettin T."/>
            <person name="Detter J.C."/>
            <person name="Han C."/>
            <person name="Larimer F."/>
            <person name="Land M."/>
            <person name="Hauser L."/>
            <person name="Markowitz V."/>
            <person name="Cheng J.-F."/>
            <person name="Hugenholtz P."/>
            <person name="Woyke T."/>
            <person name="Wu D."/>
            <person name="Spring S."/>
            <person name="Schroeder M."/>
            <person name="Brambilla E."/>
            <person name="Klenk H.-P."/>
            <person name="Eisen J.A."/>
        </authorList>
    </citation>
    <scope>NUCLEOTIDE SEQUENCE [LARGE SCALE GENOMIC DNA]</scope>
    <source>
        <strain evidence="2">DSM 15908 / JCM 11604 / IC-154</strain>
    </source>
</reference>
<sequence length="92" mass="10584">MSVWVETPYLNLVYDEIKKLTKDGEVPISEKEIISSLSRQGYDISPSDLVKLLIKMEIMGLIVVSSSTKEERLIKLNKTERHEEFVQVDNES</sequence>